<proteinExistence type="predicted"/>
<protein>
    <submittedName>
        <fullName evidence="2">Uncharacterized protein</fullName>
    </submittedName>
</protein>
<dbReference type="AlphaFoldDB" id="A0A9D5DDY3"/>
<dbReference type="OrthoDB" id="5873279at2759"/>
<feature type="region of interest" description="Disordered" evidence="1">
    <location>
        <begin position="41"/>
        <end position="81"/>
    </location>
</feature>
<sequence>MASNSINICSPLARPARLRRPLSLIPAFAISDRRYGASKAHSRRTVMCSTTQESPTATVTDKKEAEPAPPETKPAPAKPKKAPVKDLLEMMAEEVIPSLKATLESQEGLSQIEITFQNNKLEGSFLKNDVPYYFWAFFPNGVLTGPKGFALSSHGSEASTIEPFLIDEKKITARHVVFWVEKRLAAQGILPVWKE</sequence>
<gene>
    <name evidence="2" type="ORF">J5N97_008085</name>
</gene>
<comment type="caution">
    <text evidence="2">The sequence shown here is derived from an EMBL/GenBank/DDBJ whole genome shotgun (WGS) entry which is preliminary data.</text>
</comment>
<keyword evidence="3" id="KW-1185">Reference proteome</keyword>
<accession>A0A9D5DDY3</accession>
<dbReference type="PANTHER" id="PTHR36341:SF3">
    <property type="entry name" value="DUF2996 FAMILY PROTEIN"/>
    <property type="match status" value="1"/>
</dbReference>
<reference evidence="2" key="2">
    <citation type="journal article" date="2022" name="Hortic Res">
        <title>The genome of Dioscorea zingiberensis sheds light on the biosynthesis, origin and evolution of the medicinally important diosgenin saponins.</title>
        <authorList>
            <person name="Li Y."/>
            <person name="Tan C."/>
            <person name="Li Z."/>
            <person name="Guo J."/>
            <person name="Li S."/>
            <person name="Chen X."/>
            <person name="Wang C."/>
            <person name="Dai X."/>
            <person name="Yang H."/>
            <person name="Song W."/>
            <person name="Hou L."/>
            <person name="Xu J."/>
            <person name="Tong Z."/>
            <person name="Xu A."/>
            <person name="Yuan X."/>
            <person name="Wang W."/>
            <person name="Yang Q."/>
            <person name="Chen L."/>
            <person name="Sun Z."/>
            <person name="Wang K."/>
            <person name="Pan B."/>
            <person name="Chen J."/>
            <person name="Bao Y."/>
            <person name="Liu F."/>
            <person name="Qi X."/>
            <person name="Gang D.R."/>
            <person name="Wen J."/>
            <person name="Li J."/>
        </authorList>
    </citation>
    <scope>NUCLEOTIDE SEQUENCE</scope>
    <source>
        <strain evidence="2">Dzin_1.0</strain>
    </source>
</reference>
<evidence type="ECO:0000313" key="2">
    <source>
        <dbReference type="EMBL" id="KAJ0989729.1"/>
    </source>
</evidence>
<dbReference type="Pfam" id="PF11210">
    <property type="entry name" value="DUF2996"/>
    <property type="match status" value="1"/>
</dbReference>
<dbReference type="Proteomes" id="UP001085076">
    <property type="component" value="Miscellaneous, Linkage group lg01"/>
</dbReference>
<dbReference type="EMBL" id="JAGGNH010000001">
    <property type="protein sequence ID" value="KAJ0989729.1"/>
    <property type="molecule type" value="Genomic_DNA"/>
</dbReference>
<organism evidence="2 3">
    <name type="scientific">Dioscorea zingiberensis</name>
    <dbReference type="NCBI Taxonomy" id="325984"/>
    <lineage>
        <taxon>Eukaryota</taxon>
        <taxon>Viridiplantae</taxon>
        <taxon>Streptophyta</taxon>
        <taxon>Embryophyta</taxon>
        <taxon>Tracheophyta</taxon>
        <taxon>Spermatophyta</taxon>
        <taxon>Magnoliopsida</taxon>
        <taxon>Liliopsida</taxon>
        <taxon>Dioscoreales</taxon>
        <taxon>Dioscoreaceae</taxon>
        <taxon>Dioscorea</taxon>
    </lineage>
</organism>
<evidence type="ECO:0000256" key="1">
    <source>
        <dbReference type="SAM" id="MobiDB-lite"/>
    </source>
</evidence>
<reference evidence="2" key="1">
    <citation type="submission" date="2021-03" db="EMBL/GenBank/DDBJ databases">
        <authorList>
            <person name="Li Z."/>
            <person name="Yang C."/>
        </authorList>
    </citation>
    <scope>NUCLEOTIDE SEQUENCE</scope>
    <source>
        <strain evidence="2">Dzin_1.0</strain>
        <tissue evidence="2">Leaf</tissue>
    </source>
</reference>
<evidence type="ECO:0000313" key="3">
    <source>
        <dbReference type="Proteomes" id="UP001085076"/>
    </source>
</evidence>
<feature type="compositionally biased region" description="Pro residues" evidence="1">
    <location>
        <begin position="67"/>
        <end position="77"/>
    </location>
</feature>
<dbReference type="InterPro" id="IPR021374">
    <property type="entry name" value="DUF2996"/>
</dbReference>
<name>A0A9D5DDY3_9LILI</name>
<dbReference type="PANTHER" id="PTHR36341">
    <property type="entry name" value="DUF2996 FAMILY PROTEIN"/>
    <property type="match status" value="1"/>
</dbReference>
<feature type="compositionally biased region" description="Polar residues" evidence="1">
    <location>
        <begin position="47"/>
        <end position="59"/>
    </location>
</feature>